<evidence type="ECO:0000256" key="5">
    <source>
        <dbReference type="SAM" id="Phobius"/>
    </source>
</evidence>
<gene>
    <name evidence="6" type="ORF">SAMN05216601_109145</name>
</gene>
<dbReference type="RefSeq" id="WP_074940295.1">
    <property type="nucleotide sequence ID" value="NZ_FOWP01000009.1"/>
</dbReference>
<dbReference type="InterPro" id="IPR004710">
    <property type="entry name" value="Bilac:Na_transpt"/>
</dbReference>
<evidence type="ECO:0000313" key="6">
    <source>
        <dbReference type="EMBL" id="SFP34402.1"/>
    </source>
</evidence>
<comment type="subcellular location">
    <subcellularLocation>
        <location evidence="1">Membrane</location>
        <topology evidence="1">Multi-pass membrane protein</topology>
    </subcellularLocation>
</comment>
<protein>
    <submittedName>
        <fullName evidence="6">Bile acid:Na+ symporter, BASS family</fullName>
    </submittedName>
</protein>
<feature type="transmembrane region" description="Helical" evidence="5">
    <location>
        <begin position="100"/>
        <end position="127"/>
    </location>
</feature>
<keyword evidence="4 5" id="KW-0472">Membrane</keyword>
<sequence>MTADPLLTFFLPAALGIIMLGLGLSLSLDDFARVAKFPKPVLIGLACQLLLLPLACFFLAKAFGLAPALAVGLMLLAASPGGTTANLYSHLAHGDVALNITLTAVNSVIAILTMPLIVNLSLAYFMSADQAIPLQFAKVVQVFAIVLGPVAIGMWLRSRFPGFAERMQKPVKIISALFLLLIILLAVAKDWRTFVDYAPAVGGAALAFNLLSMAVGYCVPRLLKLNLRQAIAIAMEIGIHNGTLAIALALSPALLNNPTMAIPAAIYSLIMFVTAALFGLWVNRMHGAELAHETVAEQ</sequence>
<evidence type="ECO:0000256" key="4">
    <source>
        <dbReference type="ARBA" id="ARBA00023136"/>
    </source>
</evidence>
<feature type="transmembrane region" description="Helical" evidence="5">
    <location>
        <begin position="6"/>
        <end position="28"/>
    </location>
</feature>
<feature type="transmembrane region" description="Helical" evidence="5">
    <location>
        <begin position="139"/>
        <end position="158"/>
    </location>
</feature>
<dbReference type="OrthoDB" id="9806785at2"/>
<evidence type="ECO:0000256" key="2">
    <source>
        <dbReference type="ARBA" id="ARBA00022692"/>
    </source>
</evidence>
<reference evidence="6 7" key="1">
    <citation type="submission" date="2016-10" db="EMBL/GenBank/DDBJ databases">
        <authorList>
            <person name="de Groot N.N."/>
        </authorList>
    </citation>
    <scope>NUCLEOTIDE SEQUENCE [LARGE SCALE GENOMIC DNA]</scope>
    <source>
        <strain evidence="6 7">CCUG 59231</strain>
    </source>
</reference>
<dbReference type="InterPro" id="IPR002657">
    <property type="entry name" value="BilAc:Na_symport/Acr3"/>
</dbReference>
<proteinExistence type="predicted"/>
<dbReference type="AlphaFoldDB" id="A0A1I5PJU0"/>
<dbReference type="Pfam" id="PF01758">
    <property type="entry name" value="SBF"/>
    <property type="match status" value="1"/>
</dbReference>
<keyword evidence="3 5" id="KW-1133">Transmembrane helix</keyword>
<dbReference type="Gene3D" id="1.20.1530.20">
    <property type="match status" value="1"/>
</dbReference>
<dbReference type="EMBL" id="FOWP01000009">
    <property type="protein sequence ID" value="SFP34402.1"/>
    <property type="molecule type" value="Genomic_DNA"/>
</dbReference>
<evidence type="ECO:0000256" key="1">
    <source>
        <dbReference type="ARBA" id="ARBA00004141"/>
    </source>
</evidence>
<dbReference type="PANTHER" id="PTHR10361">
    <property type="entry name" value="SODIUM-BILE ACID COTRANSPORTER"/>
    <property type="match status" value="1"/>
</dbReference>
<dbReference type="GO" id="GO:0016020">
    <property type="term" value="C:membrane"/>
    <property type="evidence" value="ECO:0007669"/>
    <property type="project" value="UniProtKB-SubCell"/>
</dbReference>
<feature type="transmembrane region" description="Helical" evidence="5">
    <location>
        <begin position="170"/>
        <end position="188"/>
    </location>
</feature>
<dbReference type="Proteomes" id="UP000182400">
    <property type="component" value="Unassembled WGS sequence"/>
</dbReference>
<feature type="transmembrane region" description="Helical" evidence="5">
    <location>
        <begin position="66"/>
        <end position="88"/>
    </location>
</feature>
<feature type="transmembrane region" description="Helical" evidence="5">
    <location>
        <begin position="231"/>
        <end position="255"/>
    </location>
</feature>
<feature type="transmembrane region" description="Helical" evidence="5">
    <location>
        <begin position="261"/>
        <end position="282"/>
    </location>
</feature>
<dbReference type="PANTHER" id="PTHR10361:SF24">
    <property type="entry name" value="P3 PROTEIN"/>
    <property type="match status" value="1"/>
</dbReference>
<evidence type="ECO:0000313" key="7">
    <source>
        <dbReference type="Proteomes" id="UP000182400"/>
    </source>
</evidence>
<name>A0A1I5PJU0_9GAMM</name>
<feature type="transmembrane region" description="Helical" evidence="5">
    <location>
        <begin position="200"/>
        <end position="219"/>
    </location>
</feature>
<keyword evidence="2 5" id="KW-0812">Transmembrane</keyword>
<organism evidence="6 7">
    <name type="scientific">Ectopseudomonas composti</name>
    <dbReference type="NCBI Taxonomy" id="658457"/>
    <lineage>
        <taxon>Bacteria</taxon>
        <taxon>Pseudomonadati</taxon>
        <taxon>Pseudomonadota</taxon>
        <taxon>Gammaproteobacteria</taxon>
        <taxon>Pseudomonadales</taxon>
        <taxon>Pseudomonadaceae</taxon>
        <taxon>Ectopseudomonas</taxon>
    </lineage>
</organism>
<dbReference type="InterPro" id="IPR038770">
    <property type="entry name" value="Na+/solute_symporter_sf"/>
</dbReference>
<accession>A0A1I5PJU0</accession>
<feature type="transmembrane region" description="Helical" evidence="5">
    <location>
        <begin position="40"/>
        <end position="60"/>
    </location>
</feature>
<evidence type="ECO:0000256" key="3">
    <source>
        <dbReference type="ARBA" id="ARBA00022989"/>
    </source>
</evidence>